<dbReference type="OrthoDB" id="5863171at2759"/>
<dbReference type="GO" id="GO:0008111">
    <property type="term" value="F:alpha-methylacyl-CoA racemase activity"/>
    <property type="evidence" value="ECO:0007669"/>
    <property type="project" value="TreeGrafter"/>
</dbReference>
<dbReference type="SUPFAM" id="SSF89796">
    <property type="entry name" value="CoA-transferase family III (CaiB/BaiF)"/>
    <property type="match status" value="1"/>
</dbReference>
<dbReference type="InterPro" id="IPR050509">
    <property type="entry name" value="CoA-transferase_III"/>
</dbReference>
<dbReference type="InterPro" id="IPR044855">
    <property type="entry name" value="CoA-Trfase_III_dom3_sf"/>
</dbReference>
<dbReference type="Proteomes" id="UP000614601">
    <property type="component" value="Unassembled WGS sequence"/>
</dbReference>
<gene>
    <name evidence="2" type="ORF">BOKJ2_LOCUS9160</name>
</gene>
<dbReference type="GO" id="GO:0008206">
    <property type="term" value="P:bile acid metabolic process"/>
    <property type="evidence" value="ECO:0007669"/>
    <property type="project" value="TreeGrafter"/>
</dbReference>
<dbReference type="PANTHER" id="PTHR48228">
    <property type="entry name" value="SUCCINYL-COA--D-CITRAMALATE COA-TRANSFERASE"/>
    <property type="match status" value="1"/>
</dbReference>
<dbReference type="Pfam" id="PF02515">
    <property type="entry name" value="CoA_transf_3"/>
    <property type="match status" value="1"/>
</dbReference>
<evidence type="ECO:0000256" key="1">
    <source>
        <dbReference type="ARBA" id="ARBA00008383"/>
    </source>
</evidence>
<organism evidence="2 3">
    <name type="scientific">Bursaphelenchus okinawaensis</name>
    <dbReference type="NCBI Taxonomy" id="465554"/>
    <lineage>
        <taxon>Eukaryota</taxon>
        <taxon>Metazoa</taxon>
        <taxon>Ecdysozoa</taxon>
        <taxon>Nematoda</taxon>
        <taxon>Chromadorea</taxon>
        <taxon>Rhabditida</taxon>
        <taxon>Tylenchina</taxon>
        <taxon>Tylenchomorpha</taxon>
        <taxon>Aphelenchoidea</taxon>
        <taxon>Aphelenchoididae</taxon>
        <taxon>Bursaphelenchus</taxon>
    </lineage>
</organism>
<evidence type="ECO:0000313" key="3">
    <source>
        <dbReference type="Proteomes" id="UP000614601"/>
    </source>
</evidence>
<accession>A0A811KYF4</accession>
<dbReference type="EMBL" id="CAJFCW020000004">
    <property type="protein sequence ID" value="CAG9114228.1"/>
    <property type="molecule type" value="Genomic_DNA"/>
</dbReference>
<dbReference type="GO" id="GO:0005739">
    <property type="term" value="C:mitochondrion"/>
    <property type="evidence" value="ECO:0007669"/>
    <property type="project" value="TreeGrafter"/>
</dbReference>
<comment type="similarity">
    <text evidence="1">Belongs to the CoA-transferase III family.</text>
</comment>
<dbReference type="InterPro" id="IPR023606">
    <property type="entry name" value="CoA-Trfase_III_dom_1_sf"/>
</dbReference>
<protein>
    <submittedName>
        <fullName evidence="2">Uncharacterized protein</fullName>
    </submittedName>
</protein>
<dbReference type="AlphaFoldDB" id="A0A811KYF4"/>
<dbReference type="Gene3D" id="3.40.50.10540">
    <property type="entry name" value="Crotonobetainyl-coa:carnitine coa-transferase, domain 1"/>
    <property type="match status" value="1"/>
</dbReference>
<dbReference type="InterPro" id="IPR003673">
    <property type="entry name" value="CoA-Trfase_fam_III"/>
</dbReference>
<proteinExistence type="inferred from homology"/>
<name>A0A811KYF4_9BILA</name>
<comment type="caution">
    <text evidence="2">The sequence shown here is derived from an EMBL/GenBank/DDBJ whole genome shotgun (WGS) entry which is preliminary data.</text>
</comment>
<dbReference type="Proteomes" id="UP000783686">
    <property type="component" value="Unassembled WGS sequence"/>
</dbReference>
<keyword evidence="3" id="KW-1185">Reference proteome</keyword>
<dbReference type="Gene3D" id="3.30.1540.10">
    <property type="entry name" value="formyl-coa transferase, domain 3"/>
    <property type="match status" value="1"/>
</dbReference>
<evidence type="ECO:0000313" key="2">
    <source>
        <dbReference type="EMBL" id="CAD5220870.1"/>
    </source>
</evidence>
<dbReference type="PANTHER" id="PTHR48228:SF5">
    <property type="entry name" value="ALPHA-METHYLACYL-COA RACEMASE"/>
    <property type="match status" value="1"/>
</dbReference>
<sequence>MNFLNDVKVIELFGVAPVPFCGQILADFGADVTTISKQSSSFNANFLRNKKIITLDYKSELETIKDMISQADVLLDPYRPGTLEVMGLDPIELMSRNPRLIICRISSYGQTGSMSQKAGHDLNCIALSGILPVVTIANNKGNPWPPANILADFAAGSLTGAFGIVAALHERERTGNGGIVDVSMTDALMYLSSFIFAHMKDKVLWNEDYGVFRGNYPMYRVYKTKDDKMIAVGALEPKYQIEILRVLNINPKHLTSFKTLLPLMETAFKTKTRDQWTAIFDDLDACVTPVLELDEAKEYHLQKQLENFNLHELTNQPDNDQQSDDQQTYENVLHDHSGRHSENVEAVSFKDNQEGSGEEDTLQHGKMVNILQEDHQGDEHGSTSTSYYETKRPLSELLDDLSYLGTVLRDFPESDILSKHSQVTVDLPQHDSSASIYPHSQIYTGEIDSHGEPVTIIEQLRQSVHYKPSNSEDIPSITGSGLPSELSSVYANPQSEMAKPFVEQIFGQTAVSNLFGSALESGTVETGDNAASLGSLGEIAKKIEKLPEKILANFGITSAPETVEVPNAFRSTQHGLNGRSKPTVPENVIPTVPENVNGQLISPNINSQVNENVDSSSIDGFGTTSAMPVTTELPSYGQYGQWGINRYGQREWYSLRPQERYVSVDVNQQGQYGTLGTQNSQYGQQGQYGTFGTQNGQYGTLGVQNGQFGQQGQYGTLGSQNGPYGTLGTQNGQYGTLGSQNGQYGQQGQTDIIDGQKYGILGQYRPDPTQSNRYHGRHGEIEREQVYPYNQVAQGKYGGNAQVYGGQSASYQINGQYGSPLYPYTNQAINGQNAGLGSTGFYNQDYVPSGISRQMGFTDGLA</sequence>
<dbReference type="EMBL" id="CAJFDH010000004">
    <property type="protein sequence ID" value="CAD5220870.1"/>
    <property type="molecule type" value="Genomic_DNA"/>
</dbReference>
<reference evidence="2" key="1">
    <citation type="submission" date="2020-09" db="EMBL/GenBank/DDBJ databases">
        <authorList>
            <person name="Kikuchi T."/>
        </authorList>
    </citation>
    <scope>NUCLEOTIDE SEQUENCE</scope>
    <source>
        <strain evidence="2">SH1</strain>
    </source>
</reference>